<reference evidence="6" key="1">
    <citation type="submission" date="2017-09" db="EMBL/GenBank/DDBJ databases">
        <title>Bacterial strain isolated from the female urinary microbiota.</title>
        <authorList>
            <person name="Thomas-White K."/>
            <person name="Kumar N."/>
            <person name="Forster S."/>
            <person name="Putonti C."/>
            <person name="Lawley T."/>
            <person name="Wolfe A.J."/>
        </authorList>
    </citation>
    <scope>NUCLEOTIDE SEQUENCE [LARGE SCALE GENOMIC DNA]</scope>
    <source>
        <strain evidence="6">UMB0959</strain>
    </source>
</reference>
<dbReference type="KEGG" id="nmy:CJ229_000025"/>
<organism evidence="5 6">
    <name type="scientific">Nosocomiicoccus massiliensis</name>
    <dbReference type="NCBI Taxonomy" id="1232430"/>
    <lineage>
        <taxon>Bacteria</taxon>
        <taxon>Bacillati</taxon>
        <taxon>Bacillota</taxon>
        <taxon>Bacilli</taxon>
        <taxon>Bacillales</taxon>
        <taxon>Staphylococcaceae</taxon>
        <taxon>Nosocomiicoccus</taxon>
    </lineage>
</organism>
<evidence type="ECO:0000256" key="1">
    <source>
        <dbReference type="ARBA" id="ARBA00022478"/>
    </source>
</evidence>
<gene>
    <name evidence="5" type="ORF">CJ229_000025</name>
</gene>
<keyword evidence="6" id="KW-1185">Reference proteome</keyword>
<dbReference type="Proteomes" id="UP000243626">
    <property type="component" value="Chromosome"/>
</dbReference>
<evidence type="ECO:0000256" key="2">
    <source>
        <dbReference type="ARBA" id="ARBA00022679"/>
    </source>
</evidence>
<dbReference type="Gene3D" id="3.10.20.730">
    <property type="entry name" value="RNAP, epsilon subunit-like"/>
    <property type="match status" value="1"/>
</dbReference>
<dbReference type="Pfam" id="PF07288">
    <property type="entry name" value="RpoY"/>
    <property type="match status" value="1"/>
</dbReference>
<dbReference type="GO" id="GO:0016779">
    <property type="term" value="F:nucleotidyltransferase activity"/>
    <property type="evidence" value="ECO:0007669"/>
    <property type="project" value="UniProtKB-KW"/>
</dbReference>
<keyword evidence="1" id="KW-0240">DNA-directed RNA polymerase</keyword>
<sequence>MEIFKVFYQNHKTQRIIREETKSMYVEAENLEQVRKYFGDKEVTLEHIEALTPDHLAYEKEHNEDFEVTKL</sequence>
<accession>A0AAF0YKR9</accession>
<evidence type="ECO:0000256" key="3">
    <source>
        <dbReference type="ARBA" id="ARBA00022695"/>
    </source>
</evidence>
<dbReference type="EMBL" id="CP136964">
    <property type="protein sequence ID" value="WOS96162.1"/>
    <property type="molecule type" value="Genomic_DNA"/>
</dbReference>
<keyword evidence="4" id="KW-0804">Transcription</keyword>
<dbReference type="AlphaFoldDB" id="A0AAF0YKR9"/>
<evidence type="ECO:0000313" key="5">
    <source>
        <dbReference type="EMBL" id="WOS96162.1"/>
    </source>
</evidence>
<dbReference type="RefSeq" id="WP_068128017.1">
    <property type="nucleotide sequence ID" value="NZ_CP136964.1"/>
</dbReference>
<keyword evidence="2" id="KW-0808">Transferase</keyword>
<name>A0AAF0YKR9_9STAP</name>
<dbReference type="InterPro" id="IPR009907">
    <property type="entry name" value="RpoY"/>
</dbReference>
<evidence type="ECO:0000313" key="6">
    <source>
        <dbReference type="Proteomes" id="UP000243626"/>
    </source>
</evidence>
<proteinExistence type="predicted"/>
<keyword evidence="3" id="KW-0548">Nucleotidyltransferase</keyword>
<evidence type="ECO:0000256" key="4">
    <source>
        <dbReference type="ARBA" id="ARBA00023163"/>
    </source>
</evidence>
<protein>
    <submittedName>
        <fullName evidence="5">RNA polymerase epsilon subunit</fullName>
    </submittedName>
</protein>
<dbReference type="GO" id="GO:0000428">
    <property type="term" value="C:DNA-directed RNA polymerase complex"/>
    <property type="evidence" value="ECO:0007669"/>
    <property type="project" value="UniProtKB-KW"/>
</dbReference>